<dbReference type="EMBL" id="SJOA01000026">
    <property type="protein sequence ID" value="TCB55553.1"/>
    <property type="molecule type" value="Genomic_DNA"/>
</dbReference>
<accession>A0A4R0EGN4</accession>
<dbReference type="AlphaFoldDB" id="A0A4R0EGN4"/>
<evidence type="ECO:0000313" key="2">
    <source>
        <dbReference type="Proteomes" id="UP000291380"/>
    </source>
</evidence>
<sequence>MKKLTKTEYNKIVKAKILQTGLYNGRHVEEAEIDDELYAHLDEIRQDYKKGVLTAFNADAEIAFNYLKYENEYDQDLDIDFGIDDLYGSYTDNMKDIKTHFGSY</sequence>
<proteinExistence type="predicted"/>
<dbReference type="Proteomes" id="UP000291380">
    <property type="component" value="Unassembled WGS sequence"/>
</dbReference>
<dbReference type="RefSeq" id="WP_131271998.1">
    <property type="nucleotide sequence ID" value="NZ_SJOA01000026.1"/>
</dbReference>
<evidence type="ECO:0000313" key="1">
    <source>
        <dbReference type="EMBL" id="TCB55553.1"/>
    </source>
</evidence>
<protein>
    <submittedName>
        <fullName evidence="1">Uncharacterized protein</fullName>
    </submittedName>
</protein>
<reference evidence="1 2" key="1">
    <citation type="submission" date="2019-02" db="EMBL/GenBank/DDBJ databases">
        <title>High diversity of culturable Acinetobacter species in natural soil and water ecosystems.</title>
        <authorList>
            <person name="Radolfova-Krizova L."/>
            <person name="Nemec A."/>
        </authorList>
    </citation>
    <scope>NUCLEOTIDE SEQUENCE [LARGE SCALE GENOMIC DNA]</scope>
    <source>
        <strain evidence="1 2">ANC 4281</strain>
    </source>
</reference>
<dbReference type="OrthoDB" id="9905805at2"/>
<name>A0A4R0EGN4_9GAMM</name>
<comment type="caution">
    <text evidence="1">The sequence shown here is derived from an EMBL/GenBank/DDBJ whole genome shotgun (WGS) entry which is preliminary data.</text>
</comment>
<gene>
    <name evidence="1" type="ORF">E0H85_14810</name>
</gene>
<organism evidence="1 2">
    <name type="scientific">Acinetobacter terrae</name>
    <dbReference type="NCBI Taxonomy" id="2731247"/>
    <lineage>
        <taxon>Bacteria</taxon>
        <taxon>Pseudomonadati</taxon>
        <taxon>Pseudomonadota</taxon>
        <taxon>Gammaproteobacteria</taxon>
        <taxon>Moraxellales</taxon>
        <taxon>Moraxellaceae</taxon>
        <taxon>Acinetobacter</taxon>
        <taxon>Acinetobacter Taxon 24</taxon>
    </lineage>
</organism>